<dbReference type="PROSITE" id="PS00670">
    <property type="entry name" value="D_2_HYDROXYACID_DH_2"/>
    <property type="match status" value="1"/>
</dbReference>
<evidence type="ECO:0000313" key="8">
    <source>
        <dbReference type="Proteomes" id="UP000245138"/>
    </source>
</evidence>
<sequence>MLKITFLDKGALPETIFLKKNSFRRPQCRHEWIEYSYTAPEQVIARAKNSDIIITNKTILTRETLAALPDLKLIAVTATGTNNIDTVAAAELGIAVKNVPNYATQAVSEHVIAMILALKHSLMGWYRDQLSDRWTSQTQFSYFDYPVKDIAGSTLGIIGSGAIGREVARLATALGIKVVFSERKESAQCRPGYLPFEQVLQSADIISLNCPLVDETRCLLNSQTLALCKPTAFVVNTARGGLIDEAALLSALNQRRIAGAALDCLTQEPPAKNNPLMLAAKTLPNLLITPHISWTSASALQTLMEKTIENIDEFVQQQGYPQILMNGNGVK</sequence>
<evidence type="ECO:0000256" key="2">
    <source>
        <dbReference type="ARBA" id="ARBA00023002"/>
    </source>
</evidence>
<dbReference type="Gene3D" id="3.40.50.720">
    <property type="entry name" value="NAD(P)-binding Rossmann-like Domain"/>
    <property type="match status" value="2"/>
</dbReference>
<keyword evidence="2 4" id="KW-0560">Oxidoreductase</keyword>
<dbReference type="InterPro" id="IPR006140">
    <property type="entry name" value="D-isomer_DH_NAD-bd"/>
</dbReference>
<dbReference type="GO" id="GO:0051287">
    <property type="term" value="F:NAD binding"/>
    <property type="evidence" value="ECO:0007669"/>
    <property type="project" value="InterPro"/>
</dbReference>
<dbReference type="PANTHER" id="PTHR43761">
    <property type="entry name" value="D-ISOMER SPECIFIC 2-HYDROXYACID DEHYDROGENASE FAMILY PROTEIN (AFU_ORTHOLOGUE AFUA_1G13630)"/>
    <property type="match status" value="1"/>
</dbReference>
<dbReference type="InterPro" id="IPR036291">
    <property type="entry name" value="NAD(P)-bd_dom_sf"/>
</dbReference>
<dbReference type="RefSeq" id="WP_109055476.1">
    <property type="nucleotide sequence ID" value="NZ_QDKJ01000014.1"/>
</dbReference>
<proteinExistence type="inferred from homology"/>
<reference evidence="7 8" key="1">
    <citation type="submission" date="2018-04" db="EMBL/GenBank/DDBJ databases">
        <title>Brenneria corticis sp.nov.</title>
        <authorList>
            <person name="Li Y."/>
        </authorList>
    </citation>
    <scope>NUCLEOTIDE SEQUENCE [LARGE SCALE GENOMIC DNA]</scope>
    <source>
        <strain evidence="7 8">LMG 27715</strain>
    </source>
</reference>
<dbReference type="Pfam" id="PF00389">
    <property type="entry name" value="2-Hacid_dh"/>
    <property type="match status" value="1"/>
</dbReference>
<accession>A0A2U1TLX1</accession>
<gene>
    <name evidence="7" type="ORF">B4923_16570</name>
</gene>
<evidence type="ECO:0000256" key="3">
    <source>
        <dbReference type="ARBA" id="ARBA00023027"/>
    </source>
</evidence>
<comment type="similarity">
    <text evidence="1 4">Belongs to the D-isomer specific 2-hydroxyacid dehydrogenase family.</text>
</comment>
<dbReference type="GO" id="GO:0016616">
    <property type="term" value="F:oxidoreductase activity, acting on the CH-OH group of donors, NAD or NADP as acceptor"/>
    <property type="evidence" value="ECO:0007669"/>
    <property type="project" value="InterPro"/>
</dbReference>
<name>A0A2U1TLX1_9GAMM</name>
<dbReference type="EMBL" id="QDKJ01000014">
    <property type="protein sequence ID" value="PWC10359.1"/>
    <property type="molecule type" value="Genomic_DNA"/>
</dbReference>
<keyword evidence="3" id="KW-0520">NAD</keyword>
<evidence type="ECO:0000256" key="1">
    <source>
        <dbReference type="ARBA" id="ARBA00005854"/>
    </source>
</evidence>
<dbReference type="PROSITE" id="PS00671">
    <property type="entry name" value="D_2_HYDROXYACID_DH_3"/>
    <property type="match status" value="1"/>
</dbReference>
<dbReference type="SUPFAM" id="SSF51735">
    <property type="entry name" value="NAD(P)-binding Rossmann-fold domains"/>
    <property type="match status" value="1"/>
</dbReference>
<dbReference type="NCBIfam" id="NF005387">
    <property type="entry name" value="PRK06932.1"/>
    <property type="match status" value="1"/>
</dbReference>
<comment type="caution">
    <text evidence="7">The sequence shown here is derived from an EMBL/GenBank/DDBJ whole genome shotgun (WGS) entry which is preliminary data.</text>
</comment>
<dbReference type="InterPro" id="IPR029753">
    <property type="entry name" value="D-isomer_DH_CS"/>
</dbReference>
<dbReference type="Pfam" id="PF02826">
    <property type="entry name" value="2-Hacid_dh_C"/>
    <property type="match status" value="1"/>
</dbReference>
<dbReference type="PANTHER" id="PTHR43761:SF1">
    <property type="entry name" value="D-ISOMER SPECIFIC 2-HYDROXYACID DEHYDROGENASE CATALYTIC DOMAIN-CONTAINING PROTEIN-RELATED"/>
    <property type="match status" value="1"/>
</dbReference>
<dbReference type="SUPFAM" id="SSF52283">
    <property type="entry name" value="Formate/glycerate dehydrogenase catalytic domain-like"/>
    <property type="match status" value="1"/>
</dbReference>
<dbReference type="Proteomes" id="UP000245138">
    <property type="component" value="Unassembled WGS sequence"/>
</dbReference>
<dbReference type="AlphaFoldDB" id="A0A2U1TLX1"/>
<evidence type="ECO:0000256" key="4">
    <source>
        <dbReference type="RuleBase" id="RU003719"/>
    </source>
</evidence>
<evidence type="ECO:0000259" key="5">
    <source>
        <dbReference type="Pfam" id="PF00389"/>
    </source>
</evidence>
<dbReference type="InterPro" id="IPR006139">
    <property type="entry name" value="D-isomer_2_OHA_DH_cat_dom"/>
</dbReference>
<dbReference type="OrthoDB" id="9805416at2"/>
<dbReference type="CDD" id="cd12162">
    <property type="entry name" value="2-Hacid_dh_4"/>
    <property type="match status" value="1"/>
</dbReference>
<evidence type="ECO:0000313" key="7">
    <source>
        <dbReference type="EMBL" id="PWC10359.1"/>
    </source>
</evidence>
<evidence type="ECO:0000259" key="6">
    <source>
        <dbReference type="Pfam" id="PF02826"/>
    </source>
</evidence>
<protein>
    <submittedName>
        <fullName evidence="7">2-hydroxyacid dehydrogenase</fullName>
    </submittedName>
</protein>
<feature type="domain" description="D-isomer specific 2-hydroxyacid dehydrogenase NAD-binding" evidence="6">
    <location>
        <begin position="112"/>
        <end position="293"/>
    </location>
</feature>
<dbReference type="InterPro" id="IPR050418">
    <property type="entry name" value="D-iso_2-hydroxyacid_DH_PdxB"/>
</dbReference>
<feature type="domain" description="D-isomer specific 2-hydroxyacid dehydrogenase catalytic" evidence="5">
    <location>
        <begin position="33"/>
        <end position="318"/>
    </location>
</feature>
<organism evidence="7 8">
    <name type="scientific">Brenneria roseae subsp. americana</name>
    <dbReference type="NCBI Taxonomy" id="1508507"/>
    <lineage>
        <taxon>Bacteria</taxon>
        <taxon>Pseudomonadati</taxon>
        <taxon>Pseudomonadota</taxon>
        <taxon>Gammaproteobacteria</taxon>
        <taxon>Enterobacterales</taxon>
        <taxon>Pectobacteriaceae</taxon>
        <taxon>Brenneria</taxon>
    </lineage>
</organism>
<keyword evidence="8" id="KW-1185">Reference proteome</keyword>